<proteinExistence type="predicted"/>
<dbReference type="PANTHER" id="PTHR15897">
    <property type="entry name" value="ANKYRIN REPEAT AND MYND DOMAIN PROTEIN 1"/>
    <property type="match status" value="1"/>
</dbReference>
<keyword evidence="1" id="KW-0677">Repeat</keyword>
<evidence type="ECO:0000313" key="3">
    <source>
        <dbReference type="Proteomes" id="UP000233100"/>
    </source>
</evidence>
<dbReference type="InterPro" id="IPR003409">
    <property type="entry name" value="MORN"/>
</dbReference>
<dbReference type="SUPFAM" id="SSF82185">
    <property type="entry name" value="Histone H3 K4-specific methyltransferase SET7/9 N-terminal domain"/>
    <property type="match status" value="1"/>
</dbReference>
<dbReference type="Pfam" id="PF02493">
    <property type="entry name" value="MORN"/>
    <property type="match status" value="3"/>
</dbReference>
<organism evidence="2 3">
    <name type="scientific">Macaca fascicularis</name>
    <name type="common">Crab-eating macaque</name>
    <name type="synonym">Cynomolgus monkey</name>
    <dbReference type="NCBI Taxonomy" id="9541"/>
    <lineage>
        <taxon>Eukaryota</taxon>
        <taxon>Metazoa</taxon>
        <taxon>Chordata</taxon>
        <taxon>Craniata</taxon>
        <taxon>Vertebrata</taxon>
        <taxon>Euteleostomi</taxon>
        <taxon>Mammalia</taxon>
        <taxon>Eutheria</taxon>
        <taxon>Euarchontoglires</taxon>
        <taxon>Primates</taxon>
        <taxon>Haplorrhini</taxon>
        <taxon>Catarrhini</taxon>
        <taxon>Cercopithecidae</taxon>
        <taxon>Cercopithecinae</taxon>
        <taxon>Macaca</taxon>
    </lineage>
</organism>
<evidence type="ECO:0000256" key="1">
    <source>
        <dbReference type="ARBA" id="ARBA00022737"/>
    </source>
</evidence>
<dbReference type="PANTHER" id="PTHR15897:SF2">
    <property type="entry name" value="ANKYRIN REPEAT AND MYND DOMAIN-CONTAINING PROTEIN 1"/>
    <property type="match status" value="1"/>
</dbReference>
<sequence length="246" mass="28726">MYRGEFGLNMKLGYGEFSWPTGESYHGQFYRDHCHGLGTYMWPDGSRFTGTFYLSHREGYGTMYMKTRLFQGLYKADQRFGPGVETYPDGSQDVGLWFREQLIKLCTQIPSGFSLLSYPEFSGFLTYSPARISLSEEEQTEWGLQEEQDPFFYEYKRFLLNDNLMLPPETYVYSTDCDHLPMTSSFRKELDTCIFLNEIPPFVDDGEPWFIINETPLLIKIQKQTYKFRLTATTTLSTFSWTVGPT</sequence>
<keyword evidence="3" id="KW-1185">Reference proteome</keyword>
<reference evidence="2" key="3">
    <citation type="submission" date="2025-09" db="UniProtKB">
        <authorList>
            <consortium name="Ensembl"/>
        </authorList>
    </citation>
    <scope>IDENTIFICATION</scope>
</reference>
<dbReference type="SMART" id="SM00698">
    <property type="entry name" value="MORN"/>
    <property type="match status" value="3"/>
</dbReference>
<accession>A0A2K5UG81</accession>
<dbReference type="InterPro" id="IPR053064">
    <property type="entry name" value="Ankyrin-MYND_domain-protein"/>
</dbReference>
<dbReference type="Proteomes" id="UP000233100">
    <property type="component" value="Chromosome 12"/>
</dbReference>
<evidence type="ECO:0000313" key="2">
    <source>
        <dbReference type="Ensembl" id="ENSMFAP00000011381.1"/>
    </source>
</evidence>
<dbReference type="Ensembl" id="ENSMFAT00000048942.2">
    <property type="protein sequence ID" value="ENSMFAP00000011381.1"/>
    <property type="gene ID" value="ENSMFAG00000014439.2"/>
</dbReference>
<protein>
    <submittedName>
        <fullName evidence="2">Ankyrin repeat and MYND domain containing 1</fullName>
    </submittedName>
</protein>
<reference evidence="2" key="2">
    <citation type="submission" date="2025-08" db="UniProtKB">
        <authorList>
            <consortium name="Ensembl"/>
        </authorList>
    </citation>
    <scope>IDENTIFICATION</scope>
</reference>
<dbReference type="AlphaFoldDB" id="A0A2K5UG81"/>
<dbReference type="Bgee" id="ENSMFAG00000014439">
    <property type="expression patterns" value="Expressed in temporal lobe and 1 other cell type or tissue"/>
</dbReference>
<dbReference type="VEuPathDB" id="HostDB:ENSMFAG00000014439"/>
<name>A0A2K5UG81_MACFA</name>
<dbReference type="Gene3D" id="2.20.110.10">
    <property type="entry name" value="Histone H3 K4-specific methyltransferase SET7/9 N-terminal domain"/>
    <property type="match status" value="1"/>
</dbReference>
<dbReference type="GeneTree" id="ENSGT00460000041630"/>
<reference evidence="2 3" key="1">
    <citation type="submission" date="2013-03" db="EMBL/GenBank/DDBJ databases">
        <authorList>
            <person name="Warren W."/>
            <person name="Wilson R.K."/>
        </authorList>
    </citation>
    <scope>NUCLEOTIDE SEQUENCE</scope>
</reference>
<gene>
    <name evidence="2" type="primary">ANKMY1</name>
</gene>